<comment type="caution">
    <text evidence="2">The sequence shown here is derived from an EMBL/GenBank/DDBJ whole genome shotgun (WGS) entry which is preliminary data.</text>
</comment>
<evidence type="ECO:0000313" key="3">
    <source>
        <dbReference type="Proteomes" id="UP000887458"/>
    </source>
</evidence>
<keyword evidence="3" id="KW-1185">Reference proteome</keyword>
<feature type="compositionally biased region" description="Basic residues" evidence="1">
    <location>
        <begin position="18"/>
        <end position="30"/>
    </location>
</feature>
<reference evidence="2 3" key="1">
    <citation type="journal article" date="2018" name="J. Allergy Clin. Immunol.">
        <title>High-quality assembly of Dermatophagoides pteronyssinus genome and transcriptome reveals a wide range of novel allergens.</title>
        <authorList>
            <person name="Liu X.Y."/>
            <person name="Yang K.Y."/>
            <person name="Wang M.Q."/>
            <person name="Kwok J.S."/>
            <person name="Zeng X."/>
            <person name="Yang Z."/>
            <person name="Xiao X.J."/>
            <person name="Lau C.P."/>
            <person name="Li Y."/>
            <person name="Huang Z.M."/>
            <person name="Ba J.G."/>
            <person name="Yim A.K."/>
            <person name="Ouyang C.Y."/>
            <person name="Ngai S.M."/>
            <person name="Chan T.F."/>
            <person name="Leung E.L."/>
            <person name="Liu L."/>
            <person name="Liu Z.G."/>
            <person name="Tsui S.K."/>
        </authorList>
    </citation>
    <scope>NUCLEOTIDE SEQUENCE [LARGE SCALE GENOMIC DNA]</scope>
    <source>
        <strain evidence="2">Derp</strain>
    </source>
</reference>
<reference evidence="2 3" key="2">
    <citation type="journal article" date="2022" name="Mol. Biol. Evol.">
        <title>Comparative Genomics Reveals Insights into the Divergent Evolution of Astigmatic Mites and Household Pest Adaptations.</title>
        <authorList>
            <person name="Xiong Q."/>
            <person name="Wan A.T."/>
            <person name="Liu X."/>
            <person name="Fung C.S."/>
            <person name="Xiao X."/>
            <person name="Malainual N."/>
            <person name="Hou J."/>
            <person name="Wang L."/>
            <person name="Wang M."/>
            <person name="Yang K.Y."/>
            <person name="Cui Y."/>
            <person name="Leung E.L."/>
            <person name="Nong W."/>
            <person name="Shin S.K."/>
            <person name="Au S.W."/>
            <person name="Jeong K.Y."/>
            <person name="Chew F.T."/>
            <person name="Hui J.H."/>
            <person name="Leung T.F."/>
            <person name="Tungtrongchitr A."/>
            <person name="Zhong N."/>
            <person name="Liu Z."/>
            <person name="Tsui S.K."/>
        </authorList>
    </citation>
    <scope>NUCLEOTIDE SEQUENCE [LARGE SCALE GENOMIC DNA]</scope>
    <source>
        <strain evidence="2">Derp</strain>
    </source>
</reference>
<dbReference type="EMBL" id="NJHN03000126">
    <property type="protein sequence ID" value="KAH9412908.1"/>
    <property type="molecule type" value="Genomic_DNA"/>
</dbReference>
<protein>
    <submittedName>
        <fullName evidence="2">Uncharacterized protein</fullName>
    </submittedName>
</protein>
<feature type="region of interest" description="Disordered" evidence="1">
    <location>
        <begin position="14"/>
        <end position="45"/>
    </location>
</feature>
<name>A0ABQ8IRF4_DERPT</name>
<sequence>MTCYLIQILKSMKNNFSSKHKRRRRRRGQSSKKTNDEDDNRVKHEQRQRYLNKISWYAHVSFENVLLIQCSQIYSCTLVIADHSGELSLKSNQNSRKKQKKTRLIGR</sequence>
<evidence type="ECO:0000313" key="2">
    <source>
        <dbReference type="EMBL" id="KAH9412908.1"/>
    </source>
</evidence>
<evidence type="ECO:0000256" key="1">
    <source>
        <dbReference type="SAM" id="MobiDB-lite"/>
    </source>
</evidence>
<proteinExistence type="predicted"/>
<accession>A0ABQ8IRF4</accession>
<organism evidence="2 3">
    <name type="scientific">Dermatophagoides pteronyssinus</name>
    <name type="common">European house dust mite</name>
    <dbReference type="NCBI Taxonomy" id="6956"/>
    <lineage>
        <taxon>Eukaryota</taxon>
        <taxon>Metazoa</taxon>
        <taxon>Ecdysozoa</taxon>
        <taxon>Arthropoda</taxon>
        <taxon>Chelicerata</taxon>
        <taxon>Arachnida</taxon>
        <taxon>Acari</taxon>
        <taxon>Acariformes</taxon>
        <taxon>Sarcoptiformes</taxon>
        <taxon>Astigmata</taxon>
        <taxon>Psoroptidia</taxon>
        <taxon>Analgoidea</taxon>
        <taxon>Pyroglyphidae</taxon>
        <taxon>Dermatophagoidinae</taxon>
        <taxon>Dermatophagoides</taxon>
    </lineage>
</organism>
<gene>
    <name evidence="2" type="ORF">DERP_013217</name>
</gene>
<dbReference type="Proteomes" id="UP000887458">
    <property type="component" value="Unassembled WGS sequence"/>
</dbReference>